<dbReference type="Proteomes" id="UP001050975">
    <property type="component" value="Unassembled WGS sequence"/>
</dbReference>
<dbReference type="PROSITE" id="PS50005">
    <property type="entry name" value="TPR"/>
    <property type="match status" value="1"/>
</dbReference>
<dbReference type="SUPFAM" id="SSF48452">
    <property type="entry name" value="TPR-like"/>
    <property type="match status" value="1"/>
</dbReference>
<evidence type="ECO:0000259" key="2">
    <source>
        <dbReference type="Pfam" id="PF12770"/>
    </source>
</evidence>
<organism evidence="3 4">
    <name type="scientific">Microseira wollei NIES-4236</name>
    <dbReference type="NCBI Taxonomy" id="2530354"/>
    <lineage>
        <taxon>Bacteria</taxon>
        <taxon>Bacillati</taxon>
        <taxon>Cyanobacteriota</taxon>
        <taxon>Cyanophyceae</taxon>
        <taxon>Oscillatoriophycideae</taxon>
        <taxon>Aerosakkonematales</taxon>
        <taxon>Aerosakkonemataceae</taxon>
        <taxon>Microseira</taxon>
    </lineage>
</organism>
<accession>A0AAV3XRQ5</accession>
<dbReference type="Pfam" id="PF12770">
    <property type="entry name" value="CHAT"/>
    <property type="match status" value="1"/>
</dbReference>
<evidence type="ECO:0000256" key="1">
    <source>
        <dbReference type="PROSITE-ProRule" id="PRU00339"/>
    </source>
</evidence>
<dbReference type="PANTHER" id="PTHR10098:SF108">
    <property type="entry name" value="TETRATRICOPEPTIDE REPEAT PROTEIN 28"/>
    <property type="match status" value="1"/>
</dbReference>
<keyword evidence="4" id="KW-1185">Reference proteome</keyword>
<dbReference type="Gene3D" id="1.25.40.10">
    <property type="entry name" value="Tetratricopeptide repeat domain"/>
    <property type="match status" value="1"/>
</dbReference>
<evidence type="ECO:0000313" key="4">
    <source>
        <dbReference type="Proteomes" id="UP001050975"/>
    </source>
</evidence>
<protein>
    <submittedName>
        <fullName evidence="3">TPR repeat protein</fullName>
    </submittedName>
</protein>
<dbReference type="AlphaFoldDB" id="A0AAV3XRQ5"/>
<keyword evidence="1" id="KW-0802">TPR repeat</keyword>
<feature type="repeat" description="TPR" evidence="1">
    <location>
        <begin position="78"/>
        <end position="111"/>
    </location>
</feature>
<gene>
    <name evidence="3" type="ORF">MiSe_93330</name>
</gene>
<dbReference type="InterPro" id="IPR024983">
    <property type="entry name" value="CHAT_dom"/>
</dbReference>
<dbReference type="InterPro" id="IPR019734">
    <property type="entry name" value="TPR_rpt"/>
</dbReference>
<evidence type="ECO:0000313" key="3">
    <source>
        <dbReference type="EMBL" id="GET44503.1"/>
    </source>
</evidence>
<name>A0AAV3XRQ5_9CYAN</name>
<dbReference type="EMBL" id="BLAY01000379">
    <property type="protein sequence ID" value="GET44503.1"/>
    <property type="molecule type" value="Genomic_DNA"/>
</dbReference>
<comment type="caution">
    <text evidence="3">The sequence shown here is derived from an EMBL/GenBank/DDBJ whole genome shotgun (WGS) entry which is preliminary data.</text>
</comment>
<dbReference type="InterPro" id="IPR011990">
    <property type="entry name" value="TPR-like_helical_dom_sf"/>
</dbReference>
<reference evidence="3" key="1">
    <citation type="submission" date="2019-10" db="EMBL/GenBank/DDBJ databases">
        <title>Draft genome sequece of Microseira wollei NIES-4236.</title>
        <authorList>
            <person name="Yamaguchi H."/>
            <person name="Suzuki S."/>
            <person name="Kawachi M."/>
        </authorList>
    </citation>
    <scope>NUCLEOTIDE SEQUENCE</scope>
    <source>
        <strain evidence="3">NIES-4236</strain>
    </source>
</reference>
<proteinExistence type="predicted"/>
<dbReference type="SMART" id="SM00028">
    <property type="entry name" value="TPR"/>
    <property type="match status" value="2"/>
</dbReference>
<feature type="domain" description="CHAT" evidence="2">
    <location>
        <begin position="313"/>
        <end position="641"/>
    </location>
</feature>
<sequence length="644" mass="74036">MGEKAENIENAIAAYHAALTIYTRDAFPVNWATTQNNLGNAYSNRILGEKAENIENAIAAYHAALTIYTRDAFPQENAETLFNLGWLYYSEKQFPAAYDTFLKAIETVEALREEIVSGEESKRKQAEEWNRLYRRMIETCLELGYADQAIEYSDRSKTRNLIELLATRHLYPKGKIPSQQRQELRQLRSEIETEKRRLATDSQPDYTHINQLRQRYNELYPLEPIRFHQIQKLLDDSTAIIQWYIFPDCFRAFIITHDNYIIWQSSPLDLENLQNWGNEYLEAYIAIKQAEPESSEQKELQKQWQDSLDARQQNLAEILHINDILAQIPGTINQLIFIPHLYLHLFPLHSLPISPEIWQHFDQTSSPPPNSPYLLDCFNNGIRYAPSLQLLRQVQQQQRPQFQRLFAIQTPTEDLYEQDLGAVAAIKKQFTDSAYILKQSQAKKSTILQLDATTNTVTLHEQLLASHSAFFFCHGYFNFNSPLDSGLQLADADLTLAEIIEHFDLKNCRLVTLSACETGLIDFSNTSDEYIGLPNGFLLAGSTNVVSTLWTVSARATALLMLKLYEELQQQTNIALALNTAQRWLRDTTTAEFQTWLSNSQLSEGWKIQLGQDFPEISDQKGASTKPFKQPYYWAAFCTIGKGV</sequence>
<dbReference type="PANTHER" id="PTHR10098">
    <property type="entry name" value="RAPSYN-RELATED"/>
    <property type="match status" value="1"/>
</dbReference>